<organism evidence="3 4">
    <name type="scientific">Lingula anatina</name>
    <name type="common">Brachiopod</name>
    <name type="synonym">Lingula unguis</name>
    <dbReference type="NCBI Taxonomy" id="7574"/>
    <lineage>
        <taxon>Eukaryota</taxon>
        <taxon>Metazoa</taxon>
        <taxon>Spiralia</taxon>
        <taxon>Lophotrochozoa</taxon>
        <taxon>Brachiopoda</taxon>
        <taxon>Linguliformea</taxon>
        <taxon>Lingulata</taxon>
        <taxon>Lingulida</taxon>
        <taxon>Linguloidea</taxon>
        <taxon>Lingulidae</taxon>
        <taxon>Lingula</taxon>
    </lineage>
</organism>
<dbReference type="InterPro" id="IPR006624">
    <property type="entry name" value="Beta-propeller_rpt_TECPR"/>
</dbReference>
<dbReference type="SMART" id="SM00706">
    <property type="entry name" value="TECPR"/>
    <property type="match status" value="6"/>
</dbReference>
<protein>
    <submittedName>
        <fullName evidence="4">Tectonin beta-propeller repeat-containing protein 2-like isoform X2</fullName>
    </submittedName>
</protein>
<dbReference type="Pfam" id="PF06462">
    <property type="entry name" value="Hyd_WA"/>
    <property type="match status" value="1"/>
</dbReference>
<feature type="compositionally biased region" description="Low complexity" evidence="1">
    <location>
        <begin position="637"/>
        <end position="667"/>
    </location>
</feature>
<keyword evidence="3" id="KW-1185">Reference proteome</keyword>
<dbReference type="GO" id="GO:0005737">
    <property type="term" value="C:cytoplasm"/>
    <property type="evidence" value="ECO:0007669"/>
    <property type="project" value="GOC"/>
</dbReference>
<evidence type="ECO:0000259" key="2">
    <source>
        <dbReference type="Pfam" id="PF23756"/>
    </source>
</evidence>
<name>A0A1S3HH04_LINAN</name>
<feature type="region of interest" description="Disordered" evidence="1">
    <location>
        <begin position="1"/>
        <end position="42"/>
    </location>
</feature>
<sequence>MSESSAVEETDEVDEVVPQSSGNMGASSADPELGDSQETTTSSVPVLKEFEPLNHMLNMIPSKAQRGLKVYPIDLTCLDASKSFIALGSNLGILFLYNREKQSLQRLTCDSKSEVMSCVKMQEGLEFQIALGTHSGLLCVFILPSILPGRNKQLLKFTIPGLHKSRVTCLEWSTNGMKLYSGDEQGNIVCTKVDIEKGQCASDIILKESHKIVQLDYAHKTLLVSSRMRTILCHTENNNSVSQVGQKDRKCLGNFGACFVAGLGQKDSYLYAARPGLRLWKAGLDGEVKATFILKDILNNSSCPSIELLDTLSPIKTVVSPSDRQFGPVVVYDKKHIMTWNESSMYVLDPEVNTVVAVSNRVGVLKSIVTCDDEIFVLRMGSDRNVIRIAQKPEEMNIPKEHTRLSVLDFYKEDTMLSQLEFTPPPSPVYGASLAANATERKKSSPSPLHMLFGKIKHKEEKPTTVEDVRSKRKSPFGFNKSGAGTIQVTDNADVKFKPLTLSDNLGASDSLKTNLMAPQAVKRPIPEVGVDVREIVSSTSELPPVVKLDSSEVLKIDLTAEMGSDFSTMKSESLGSKMGTGNSVFKATKDKAPTQQTPLDRYSKIGGEKFDDIVFQPKMKKKPKKKTQKASKDNQDLNSLSADSSSSASVSKDKGSQQAPQVVQDHQPPPDPNLLQDIKNIVRPEMMAKAVKPDITSDLHGSRSEAGITSNTDKLSPEFKPTLKGEKQPENPPTKLKDKGEASDNQDHTNKATFTSSLIPDVAVMSGGELACHKLNDLVLEKQNLQRSDQSAPKDEKRETKLEGSSAYSSKTTETLEFNREIKTEFHITQPSQNKSETSTKGSLEDTNTPFKPKAAQVTSPETPSEDIYSSFLMETEGGRGPPIYKTSDASMDDLYKGYAEDSPEKEASCQASGLQVGASAAAKPPESSLSSQESFEGQMLDMVWSNVSESWTECTLQGNLQDLTVSSKHVWYVDRSDRIFWAPINEHGLPWKQLDVKANQLAVSPNGLIVWRLFNGVVFAGTKISTKNPGGQKWVEALRDVTRISVDDTSAWYIKNSGDVMMQKSLTKDRPCFKSFSVTPNMKLIDIQCYKGVVWAIDENHHLVVRTGIKPNASTGSGWKLVESALSLSVTSISLADQDRGWLMDTSGKIWFCSGVSPQKPEGEGTWWQVMFSEYLVQDPTAMDTFKNIAEVLDPQNLSKVTSAILGHQGGCVAAGEMGLFVGPENKAALQVCRGNIIGHDWFQANPIGMASSTRWSLVSATVANGPAGLVWASQPNGELFCFTLDSRQFSCVSVPMGCLFTCLSTTTDAVWGLTAGGTVYIRSGIGPHCPQGASWVQLDLDQLGDSKLVSVSCGTENVWAVDDKGAVFLRIGTKAPSSHYLNPAWVQVDGLATAGAIFTQVATGPEDWMVWAIDNKKCVYVRAAVTYEMPIGTHWIPVAGKLCKIS</sequence>
<dbReference type="InterPro" id="IPR009091">
    <property type="entry name" value="RCC1/BLIP-II"/>
</dbReference>
<dbReference type="OrthoDB" id="9930272at2759"/>
<feature type="compositionally biased region" description="Polar residues" evidence="1">
    <location>
        <begin position="807"/>
        <end position="817"/>
    </location>
</feature>
<feature type="compositionally biased region" description="Basic and acidic residues" evidence="1">
    <location>
        <begin position="716"/>
        <end position="751"/>
    </location>
</feature>
<feature type="compositionally biased region" description="Basic and acidic residues" evidence="1">
    <location>
        <begin position="602"/>
        <end position="613"/>
    </location>
</feature>
<feature type="compositionally biased region" description="Basic and acidic residues" evidence="1">
    <location>
        <begin position="818"/>
        <end position="827"/>
    </location>
</feature>
<proteinExistence type="predicted"/>
<dbReference type="Pfam" id="PF23756">
    <property type="entry name" value="Beta-prop_HPS5"/>
    <property type="match status" value="1"/>
</dbReference>
<evidence type="ECO:0000256" key="1">
    <source>
        <dbReference type="SAM" id="MobiDB-lite"/>
    </source>
</evidence>
<feature type="region of interest" description="Disordered" evidence="1">
    <location>
        <begin position="571"/>
        <end position="677"/>
    </location>
</feature>
<dbReference type="GeneID" id="106155167"/>
<dbReference type="SUPFAM" id="SSF50985">
    <property type="entry name" value="RCC1/BLIP-II"/>
    <property type="match status" value="1"/>
</dbReference>
<gene>
    <name evidence="4" type="primary">LOC106155167</name>
</gene>
<evidence type="ECO:0000313" key="4">
    <source>
        <dbReference type="RefSeq" id="XP_013385307.1"/>
    </source>
</evidence>
<reference evidence="4" key="1">
    <citation type="submission" date="2025-08" db="UniProtKB">
        <authorList>
            <consortium name="RefSeq"/>
        </authorList>
    </citation>
    <scope>IDENTIFICATION</scope>
    <source>
        <tissue evidence="4">Gonads</tissue>
    </source>
</reference>
<feature type="region of interest" description="Disordered" evidence="1">
    <location>
        <begin position="785"/>
        <end position="867"/>
    </location>
</feature>
<dbReference type="Proteomes" id="UP000085678">
    <property type="component" value="Unplaced"/>
</dbReference>
<dbReference type="PANTHER" id="PTHR23287">
    <property type="entry name" value="RUBY-EYE2-LIKE PROTEIN"/>
    <property type="match status" value="1"/>
</dbReference>
<feature type="compositionally biased region" description="Polar residues" evidence="1">
    <location>
        <begin position="828"/>
        <end position="851"/>
    </location>
</feature>
<feature type="region of interest" description="Disordered" evidence="1">
    <location>
        <begin position="693"/>
        <end position="759"/>
    </location>
</feature>
<accession>A0A1S3HH04</accession>
<dbReference type="SUPFAM" id="SSF50978">
    <property type="entry name" value="WD40 repeat-like"/>
    <property type="match status" value="1"/>
</dbReference>
<dbReference type="InterPro" id="IPR015943">
    <property type="entry name" value="WD40/YVTN_repeat-like_dom_sf"/>
</dbReference>
<evidence type="ECO:0000313" key="3">
    <source>
        <dbReference type="Proteomes" id="UP000085678"/>
    </source>
</evidence>
<dbReference type="PANTHER" id="PTHR23287:SF16">
    <property type="entry name" value="TECTONIN BETA-PROPELLER REPEAT-CONTAINING PROTEIN 2"/>
    <property type="match status" value="1"/>
</dbReference>
<dbReference type="GO" id="GO:0032527">
    <property type="term" value="P:protein exit from endoplasmic reticulum"/>
    <property type="evidence" value="ECO:0007669"/>
    <property type="project" value="TreeGrafter"/>
</dbReference>
<dbReference type="Pfam" id="PF19193">
    <property type="entry name" value="Tectonin"/>
    <property type="match status" value="2"/>
</dbReference>
<feature type="compositionally biased region" description="Polar residues" evidence="1">
    <location>
        <begin position="571"/>
        <end position="586"/>
    </location>
</feature>
<dbReference type="Gene3D" id="2.130.10.10">
    <property type="entry name" value="YVTN repeat-like/Quinoprotein amine dehydrogenase"/>
    <property type="match status" value="1"/>
</dbReference>
<dbReference type="InterPro" id="IPR056499">
    <property type="entry name" value="Beta-prop_HPS5-like"/>
</dbReference>
<feature type="compositionally biased region" description="Basic residues" evidence="1">
    <location>
        <begin position="619"/>
        <end position="630"/>
    </location>
</feature>
<dbReference type="RefSeq" id="XP_013385307.1">
    <property type="nucleotide sequence ID" value="XM_013529853.1"/>
</dbReference>
<dbReference type="InterPro" id="IPR036322">
    <property type="entry name" value="WD40_repeat_dom_sf"/>
</dbReference>
<feature type="compositionally biased region" description="Acidic residues" evidence="1">
    <location>
        <begin position="1"/>
        <end position="15"/>
    </location>
</feature>
<feature type="compositionally biased region" description="Basic and acidic residues" evidence="1">
    <location>
        <begin position="793"/>
        <end position="803"/>
    </location>
</feature>
<feature type="domain" description="HPS5-like beta-propeller" evidence="2">
    <location>
        <begin position="49"/>
        <end position="379"/>
    </location>
</feature>
<feature type="compositionally biased region" description="Basic and acidic residues" evidence="1">
    <location>
        <begin position="693"/>
        <end position="704"/>
    </location>
</feature>